<dbReference type="Pfam" id="PF00072">
    <property type="entry name" value="Response_reg"/>
    <property type="match status" value="1"/>
</dbReference>
<dbReference type="PANTHER" id="PTHR44591">
    <property type="entry name" value="STRESS RESPONSE REGULATOR PROTEIN 1"/>
    <property type="match status" value="1"/>
</dbReference>
<proteinExistence type="predicted"/>
<dbReference type="PANTHER" id="PTHR44591:SF3">
    <property type="entry name" value="RESPONSE REGULATORY DOMAIN-CONTAINING PROTEIN"/>
    <property type="match status" value="1"/>
</dbReference>
<dbReference type="InterPro" id="IPR001789">
    <property type="entry name" value="Sig_transdc_resp-reg_receiver"/>
</dbReference>
<gene>
    <name evidence="4" type="ORF">I8752_16215</name>
</gene>
<feature type="domain" description="Response regulatory" evidence="3">
    <location>
        <begin position="12"/>
        <end position="124"/>
    </location>
</feature>
<keyword evidence="5" id="KW-1185">Reference proteome</keyword>
<name>A0A8J7I4I6_9NOST</name>
<evidence type="ECO:0000256" key="1">
    <source>
        <dbReference type="ARBA" id="ARBA00022553"/>
    </source>
</evidence>
<evidence type="ECO:0000313" key="5">
    <source>
        <dbReference type="Proteomes" id="UP000662314"/>
    </source>
</evidence>
<keyword evidence="1" id="KW-0597">Phosphoprotein</keyword>
<comment type="caution">
    <text evidence="4">The sequence shown here is derived from an EMBL/GenBank/DDBJ whole genome shotgun (WGS) entry which is preliminary data.</text>
</comment>
<dbReference type="SUPFAM" id="SSF52172">
    <property type="entry name" value="CheY-like"/>
    <property type="match status" value="1"/>
</dbReference>
<evidence type="ECO:0000313" key="4">
    <source>
        <dbReference type="EMBL" id="MBH8574540.1"/>
    </source>
</evidence>
<dbReference type="Proteomes" id="UP000662314">
    <property type="component" value="Unassembled WGS sequence"/>
</dbReference>
<dbReference type="PROSITE" id="PS50110">
    <property type="entry name" value="RESPONSE_REGULATORY"/>
    <property type="match status" value="1"/>
</dbReference>
<sequence>MTNINPENCTKQILVCDDVEEMVQILKITLESQGYQVETTNSGLEAISKIQTNQPDLLITNLMMPDMSGWDVINYVTQNLKLTTLPILVVSATKEEDLLKDEVAGFLCKPVKFDEFVAKVKSILEVS</sequence>
<accession>A0A8J7I4I6</accession>
<dbReference type="InterPro" id="IPR050595">
    <property type="entry name" value="Bact_response_regulator"/>
</dbReference>
<dbReference type="EMBL" id="JAECZA010000077">
    <property type="protein sequence ID" value="MBH8574540.1"/>
    <property type="molecule type" value="Genomic_DNA"/>
</dbReference>
<comment type="caution">
    <text evidence="2">Lacks conserved residue(s) required for the propagation of feature annotation.</text>
</comment>
<evidence type="ECO:0000259" key="3">
    <source>
        <dbReference type="PROSITE" id="PS50110"/>
    </source>
</evidence>
<evidence type="ECO:0000256" key="2">
    <source>
        <dbReference type="PROSITE-ProRule" id="PRU00169"/>
    </source>
</evidence>
<dbReference type="Gene3D" id="3.40.50.2300">
    <property type="match status" value="1"/>
</dbReference>
<dbReference type="RefSeq" id="WP_214433346.1">
    <property type="nucleotide sequence ID" value="NZ_CAWPUQ010000314.1"/>
</dbReference>
<organism evidence="4 5">
    <name type="scientific">Dendronalium phyllosphericum CENA369</name>
    <dbReference type="NCBI Taxonomy" id="1725256"/>
    <lineage>
        <taxon>Bacteria</taxon>
        <taxon>Bacillati</taxon>
        <taxon>Cyanobacteriota</taxon>
        <taxon>Cyanophyceae</taxon>
        <taxon>Nostocales</taxon>
        <taxon>Nostocaceae</taxon>
        <taxon>Dendronalium</taxon>
        <taxon>Dendronalium phyllosphericum</taxon>
    </lineage>
</organism>
<dbReference type="SMART" id="SM00448">
    <property type="entry name" value="REC"/>
    <property type="match status" value="1"/>
</dbReference>
<dbReference type="GO" id="GO:0000160">
    <property type="term" value="P:phosphorelay signal transduction system"/>
    <property type="evidence" value="ECO:0007669"/>
    <property type="project" value="InterPro"/>
</dbReference>
<reference evidence="4 5" key="1">
    <citation type="journal article" date="2021" name="Int. J. Syst. Evol. Microbiol.">
        <title>Amazonocrinis nigriterrae gen. nov., sp. nov., Atlanticothrix silvestris gen. nov., sp. nov. and Dendronalium phyllosphericum gen. nov., sp. nov., nostocacean cyanobacteria from Brazilian environments.</title>
        <authorList>
            <person name="Alvarenga D.O."/>
            <person name="Andreote A.P.D."/>
            <person name="Branco L.H.Z."/>
            <person name="Delbaje E."/>
            <person name="Cruz R.B."/>
            <person name="Varani A.M."/>
            <person name="Fiore M.F."/>
        </authorList>
    </citation>
    <scope>NUCLEOTIDE SEQUENCE [LARGE SCALE GENOMIC DNA]</scope>
    <source>
        <strain evidence="4 5">CENA369</strain>
    </source>
</reference>
<dbReference type="InterPro" id="IPR011006">
    <property type="entry name" value="CheY-like_superfamily"/>
</dbReference>
<dbReference type="AlphaFoldDB" id="A0A8J7I4I6"/>
<protein>
    <submittedName>
        <fullName evidence="4">Response regulator</fullName>
    </submittedName>
</protein>